<organism evidence="1 2">
    <name type="scientific">Funneliformis caledonium</name>
    <dbReference type="NCBI Taxonomy" id="1117310"/>
    <lineage>
        <taxon>Eukaryota</taxon>
        <taxon>Fungi</taxon>
        <taxon>Fungi incertae sedis</taxon>
        <taxon>Mucoromycota</taxon>
        <taxon>Glomeromycotina</taxon>
        <taxon>Glomeromycetes</taxon>
        <taxon>Glomerales</taxon>
        <taxon>Glomeraceae</taxon>
        <taxon>Funneliformis</taxon>
    </lineage>
</organism>
<evidence type="ECO:0000313" key="1">
    <source>
        <dbReference type="EMBL" id="CAG8510705.1"/>
    </source>
</evidence>
<protein>
    <submittedName>
        <fullName evidence="1">8570_t:CDS:1</fullName>
    </submittedName>
</protein>
<proteinExistence type="predicted"/>
<dbReference type="AlphaFoldDB" id="A0A9N9F5M4"/>
<keyword evidence="2" id="KW-1185">Reference proteome</keyword>
<gene>
    <name evidence="1" type="ORF">FCALED_LOCUS4183</name>
</gene>
<comment type="caution">
    <text evidence="1">The sequence shown here is derived from an EMBL/GenBank/DDBJ whole genome shotgun (WGS) entry which is preliminary data.</text>
</comment>
<reference evidence="1" key="1">
    <citation type="submission" date="2021-06" db="EMBL/GenBank/DDBJ databases">
        <authorList>
            <person name="Kallberg Y."/>
            <person name="Tangrot J."/>
            <person name="Rosling A."/>
        </authorList>
    </citation>
    <scope>NUCLEOTIDE SEQUENCE</scope>
    <source>
        <strain evidence="1">UK204</strain>
    </source>
</reference>
<dbReference type="EMBL" id="CAJVPQ010000793">
    <property type="protein sequence ID" value="CAG8510705.1"/>
    <property type="molecule type" value="Genomic_DNA"/>
</dbReference>
<name>A0A9N9F5M4_9GLOM</name>
<dbReference type="Proteomes" id="UP000789570">
    <property type="component" value="Unassembled WGS sequence"/>
</dbReference>
<evidence type="ECO:0000313" key="2">
    <source>
        <dbReference type="Proteomes" id="UP000789570"/>
    </source>
</evidence>
<accession>A0A9N9F5M4</accession>
<sequence length="85" mass="9695">MDVKNAKIPLLSRAVLVINQCNNVIIVAEAKHREALEKEEQRIVSQNELGSYIFNLGTTIPNQLNDIIQDAIIWLEGTKKRIKRN</sequence>
<dbReference type="OrthoDB" id="2435408at2759"/>